<gene>
    <name evidence="2" type="ORF">Rai3103_03550</name>
</gene>
<keyword evidence="1" id="KW-1133">Transmembrane helix</keyword>
<dbReference type="Proteomes" id="UP000386847">
    <property type="component" value="Chromosome"/>
</dbReference>
<dbReference type="EMBL" id="CP045725">
    <property type="protein sequence ID" value="QGF22893.1"/>
    <property type="molecule type" value="Genomic_DNA"/>
</dbReference>
<protein>
    <submittedName>
        <fullName evidence="2">Uncharacterized protein</fullName>
    </submittedName>
</protein>
<reference evidence="2 3" key="1">
    <citation type="submission" date="2019-10" db="EMBL/GenBank/DDBJ databases">
        <title>Genomic analysis of Raineyella sp. CBA3103.</title>
        <authorList>
            <person name="Roh S.W."/>
        </authorList>
    </citation>
    <scope>NUCLEOTIDE SEQUENCE [LARGE SCALE GENOMIC DNA]</scope>
    <source>
        <strain evidence="2 3">CBA3103</strain>
    </source>
</reference>
<evidence type="ECO:0000313" key="2">
    <source>
        <dbReference type="EMBL" id="QGF22893.1"/>
    </source>
</evidence>
<evidence type="ECO:0000256" key="1">
    <source>
        <dbReference type="SAM" id="Phobius"/>
    </source>
</evidence>
<sequence>MAENTVPTSLHRLRISASVTAVLVLVQLALGVTLATRIGGHAISEIHGGVGYLSLLASAVTAVFAWQAAKLVGSKGIFFHAVSLPVLMIVQIGLAEMRAVVVHIILGVLIVAGVAALVPMVNKQVTKVAA</sequence>
<keyword evidence="3" id="KW-1185">Reference proteome</keyword>
<feature type="transmembrane region" description="Helical" evidence="1">
    <location>
        <begin position="100"/>
        <end position="121"/>
    </location>
</feature>
<dbReference type="RefSeq" id="WP_153571420.1">
    <property type="nucleotide sequence ID" value="NZ_CP045725.1"/>
</dbReference>
<proteinExistence type="predicted"/>
<dbReference type="KEGG" id="rain:Rai3103_03550"/>
<dbReference type="AlphaFoldDB" id="A0A5Q2FCS6"/>
<evidence type="ECO:0000313" key="3">
    <source>
        <dbReference type="Proteomes" id="UP000386847"/>
    </source>
</evidence>
<name>A0A5Q2FCS6_9ACTN</name>
<organism evidence="2 3">
    <name type="scientific">Raineyella fluvialis</name>
    <dbReference type="NCBI Taxonomy" id="2662261"/>
    <lineage>
        <taxon>Bacteria</taxon>
        <taxon>Bacillati</taxon>
        <taxon>Actinomycetota</taxon>
        <taxon>Actinomycetes</taxon>
        <taxon>Propionibacteriales</taxon>
        <taxon>Propionibacteriaceae</taxon>
        <taxon>Raineyella</taxon>
    </lineage>
</organism>
<accession>A0A5Q2FCS6</accession>
<feature type="transmembrane region" description="Helical" evidence="1">
    <location>
        <begin position="51"/>
        <end position="69"/>
    </location>
</feature>
<keyword evidence="1" id="KW-0472">Membrane</keyword>
<keyword evidence="1" id="KW-0812">Transmembrane</keyword>
<feature type="transmembrane region" description="Helical" evidence="1">
    <location>
        <begin position="76"/>
        <end position="94"/>
    </location>
</feature>